<dbReference type="InterPro" id="IPR004680">
    <property type="entry name" value="Cit_transptr-like_dom"/>
</dbReference>
<feature type="domain" description="RCK C-terminal" evidence="8">
    <location>
        <begin position="303"/>
        <end position="389"/>
    </location>
</feature>
<reference evidence="9" key="1">
    <citation type="submission" date="2018-05" db="EMBL/GenBank/DDBJ databases">
        <authorList>
            <person name="Lanie J.A."/>
            <person name="Ng W.-L."/>
            <person name="Kazmierczak K.M."/>
            <person name="Andrzejewski T.M."/>
            <person name="Davidsen T.M."/>
            <person name="Wayne K.J."/>
            <person name="Tettelin H."/>
            <person name="Glass J.I."/>
            <person name="Rusch D."/>
            <person name="Podicherti R."/>
            <person name="Tsui H.-C.T."/>
            <person name="Winkler M.E."/>
        </authorList>
    </citation>
    <scope>NUCLEOTIDE SEQUENCE</scope>
</reference>
<dbReference type="Pfam" id="PF02080">
    <property type="entry name" value="TrkA_C"/>
    <property type="match status" value="4"/>
</dbReference>
<evidence type="ECO:0000256" key="5">
    <source>
        <dbReference type="ARBA" id="ARBA00022989"/>
    </source>
</evidence>
<dbReference type="Gene3D" id="3.30.70.1450">
    <property type="entry name" value="Regulator of K+ conductance, C-terminal domain"/>
    <property type="match status" value="4"/>
</dbReference>
<feature type="domain" description="RCK C-terminal" evidence="8">
    <location>
        <begin position="392"/>
        <end position="477"/>
    </location>
</feature>
<dbReference type="SUPFAM" id="SSF116726">
    <property type="entry name" value="TrkA C-terminal domain-like"/>
    <property type="match status" value="4"/>
</dbReference>
<organism evidence="9">
    <name type="scientific">marine metagenome</name>
    <dbReference type="NCBI Taxonomy" id="408172"/>
    <lineage>
        <taxon>unclassified sequences</taxon>
        <taxon>metagenomes</taxon>
        <taxon>ecological metagenomes</taxon>
    </lineage>
</organism>
<dbReference type="GO" id="GO:0006813">
    <property type="term" value="P:potassium ion transport"/>
    <property type="evidence" value="ECO:0007669"/>
    <property type="project" value="InterPro"/>
</dbReference>
<feature type="transmembrane region" description="Helical" evidence="7">
    <location>
        <begin position="715"/>
        <end position="733"/>
    </location>
</feature>
<feature type="transmembrane region" description="Helical" evidence="7">
    <location>
        <begin position="690"/>
        <end position="708"/>
    </location>
</feature>
<dbReference type="AlphaFoldDB" id="A0A381TCG8"/>
<accession>A0A381TCG8</accession>
<dbReference type="InterPro" id="IPR006037">
    <property type="entry name" value="RCK_C"/>
</dbReference>
<feature type="transmembrane region" description="Helical" evidence="7">
    <location>
        <begin position="136"/>
        <end position="158"/>
    </location>
</feature>
<name>A0A381TCG8_9ZZZZ</name>
<feature type="domain" description="RCK C-terminal" evidence="8">
    <location>
        <begin position="214"/>
        <end position="298"/>
    </location>
</feature>
<keyword evidence="6 7" id="KW-0472">Membrane</keyword>
<dbReference type="PROSITE" id="PS51202">
    <property type="entry name" value="RCK_C"/>
    <property type="match status" value="4"/>
</dbReference>
<evidence type="ECO:0000256" key="7">
    <source>
        <dbReference type="SAM" id="Phobius"/>
    </source>
</evidence>
<keyword evidence="5 7" id="KW-1133">Transmembrane helix</keyword>
<proteinExistence type="predicted"/>
<keyword evidence="4" id="KW-0677">Repeat</keyword>
<evidence type="ECO:0000256" key="3">
    <source>
        <dbReference type="ARBA" id="ARBA00022692"/>
    </source>
</evidence>
<dbReference type="EMBL" id="UINC01004317">
    <property type="protein sequence ID" value="SVA13424.1"/>
    <property type="molecule type" value="Genomic_DNA"/>
</dbReference>
<dbReference type="GO" id="GO:0008324">
    <property type="term" value="F:monoatomic cation transmembrane transporter activity"/>
    <property type="evidence" value="ECO:0007669"/>
    <property type="project" value="InterPro"/>
</dbReference>
<evidence type="ECO:0000256" key="6">
    <source>
        <dbReference type="ARBA" id="ARBA00023136"/>
    </source>
</evidence>
<evidence type="ECO:0000256" key="2">
    <source>
        <dbReference type="ARBA" id="ARBA00022448"/>
    </source>
</evidence>
<dbReference type="InterPro" id="IPR036721">
    <property type="entry name" value="RCK_C_sf"/>
</dbReference>
<keyword evidence="2" id="KW-0813">Transport</keyword>
<feature type="transmembrane region" description="Helical" evidence="7">
    <location>
        <begin position="660"/>
        <end position="684"/>
    </location>
</feature>
<dbReference type="Pfam" id="PF03600">
    <property type="entry name" value="CitMHS"/>
    <property type="match status" value="1"/>
</dbReference>
<feature type="transmembrane region" description="Helical" evidence="7">
    <location>
        <begin position="178"/>
        <end position="201"/>
    </location>
</feature>
<sequence>MTPEIGFLFAIIAVMIYFFLTEKLPVELTAFTGLAILALSGYVEPNEAFQGFASPAVITMLSVFFVSAALLRTGVADSAAGAIHNLVGPREKLLIVVLMLVTGLLSAFMNNVAATAVLMPAVASLAKQVGIAPSRLFMPLAFGAILGGTTTLVGTPANLLTAQVMGAHGVEPFKLFDFAPFGIVLLAAGVLYMLTIGQWLLPDRGTGSTMVTPGDLTKIYRLRERLFSIRVPQGSPMDGITLREARIGTALGVNVVAIVREGEKQLAPPPEFMIRAEDHLLVEGRFSDVEHLMSVQGLELGYSNQVDLREASGIFTGVVIRVSENSDIVGKTVQALRVRERYGVLVAAIWRGGEITHDRPGGLPLHVGDEVLFVGQREQIDQVAASLQTDVIEIGPSAVGRLEGIGFELKINAGSTMAGKSLRESRMGELVGLTVLGVLRSGKLITIGLDDIFEVGDRLLVTGEPARVGSLMGVGNVELEGEASETEIESASVRVVEAVVAPRSAIAGHTLEELNFREHYNLQVLAIWREGEPVHEGLADIRLRIGDALLLQGRATKIELLGPNPDFLMLTPGLEEVRRTKKAPFALAGLGMMVLFVVGGYFPIQVAAFAAAVFVVLTGALTMQEAYRAIEWRAIFLVAAVLPVGVAMERSGAAALIANGIVDSVGSIGPFAVLVSLLVLSSALSQGLDGAPTVVLLAPVVFLAAEQLSISPRPLMMGVGLAASAAFLTPFSHKANLLVMSAGGYRVGDFTRVGSALTIIVLGLLALMIPWLLPF</sequence>
<evidence type="ECO:0000256" key="4">
    <source>
        <dbReference type="ARBA" id="ARBA00022737"/>
    </source>
</evidence>
<protein>
    <recommendedName>
        <fullName evidence="8">RCK C-terminal domain-containing protein</fullName>
    </recommendedName>
</protein>
<evidence type="ECO:0000256" key="1">
    <source>
        <dbReference type="ARBA" id="ARBA00004141"/>
    </source>
</evidence>
<evidence type="ECO:0000259" key="8">
    <source>
        <dbReference type="PROSITE" id="PS51202"/>
    </source>
</evidence>
<feature type="transmembrane region" description="Helical" evidence="7">
    <location>
        <begin position="585"/>
        <end position="618"/>
    </location>
</feature>
<dbReference type="GO" id="GO:0005886">
    <property type="term" value="C:plasma membrane"/>
    <property type="evidence" value="ECO:0007669"/>
    <property type="project" value="TreeGrafter"/>
</dbReference>
<comment type="subcellular location">
    <subcellularLocation>
        <location evidence="1">Membrane</location>
        <topology evidence="1">Multi-pass membrane protein</topology>
    </subcellularLocation>
</comment>
<feature type="domain" description="RCK C-terminal" evidence="8">
    <location>
        <begin position="482"/>
        <end position="567"/>
    </location>
</feature>
<feature type="transmembrane region" description="Helical" evidence="7">
    <location>
        <begin position="55"/>
        <end position="73"/>
    </location>
</feature>
<feature type="transmembrane region" description="Helical" evidence="7">
    <location>
        <begin position="630"/>
        <end position="648"/>
    </location>
</feature>
<dbReference type="PANTHER" id="PTHR43652">
    <property type="entry name" value="BASIC AMINO ACID ANTIPORTER YFCC-RELATED"/>
    <property type="match status" value="1"/>
</dbReference>
<feature type="transmembrane region" description="Helical" evidence="7">
    <location>
        <begin position="5"/>
        <end position="20"/>
    </location>
</feature>
<feature type="transmembrane region" description="Helical" evidence="7">
    <location>
        <begin position="753"/>
        <end position="773"/>
    </location>
</feature>
<dbReference type="InterPro" id="IPR051679">
    <property type="entry name" value="DASS-Related_Transporters"/>
</dbReference>
<evidence type="ECO:0000313" key="9">
    <source>
        <dbReference type="EMBL" id="SVA13424.1"/>
    </source>
</evidence>
<keyword evidence="3 7" id="KW-0812">Transmembrane</keyword>
<dbReference type="PANTHER" id="PTHR43652:SF2">
    <property type="entry name" value="BASIC AMINO ACID ANTIPORTER YFCC-RELATED"/>
    <property type="match status" value="1"/>
</dbReference>
<feature type="transmembrane region" description="Helical" evidence="7">
    <location>
        <begin position="93"/>
        <end position="124"/>
    </location>
</feature>
<gene>
    <name evidence="9" type="ORF">METZ01_LOCUS66278</name>
</gene>